<dbReference type="EMBL" id="PYLS01000001">
    <property type="protein sequence ID" value="PST85237.1"/>
    <property type="molecule type" value="Genomic_DNA"/>
</dbReference>
<sequence length="102" mass="10490">MKTIVLSLGISMMSLFAAKAETSESKSLYNQNPRDCTASATRTASADVTCPDGTIITISASVTRSATAATCEEAAIVAVITADVVASQVVNGNVEAKNYICP</sequence>
<evidence type="ECO:0000313" key="2">
    <source>
        <dbReference type="EMBL" id="PST85237.1"/>
    </source>
</evidence>
<reference evidence="2 3" key="1">
    <citation type="submission" date="2018-03" db="EMBL/GenBank/DDBJ databases">
        <authorList>
            <person name="Keele B.F."/>
        </authorList>
    </citation>
    <scope>NUCLEOTIDE SEQUENCE [LARGE SCALE GENOMIC DNA]</scope>
    <source>
        <strain evidence="2 3">YL28-9</strain>
    </source>
</reference>
<dbReference type="AlphaFoldDB" id="A0A2T3HS78"/>
<dbReference type="RefSeq" id="WP_162618527.1">
    <property type="nucleotide sequence ID" value="NZ_KZ686268.1"/>
</dbReference>
<name>A0A2T3HS78_9SPHI</name>
<protein>
    <submittedName>
        <fullName evidence="2">Uncharacterized protein</fullName>
    </submittedName>
</protein>
<feature type="signal peptide" evidence="1">
    <location>
        <begin position="1"/>
        <end position="17"/>
    </location>
</feature>
<keyword evidence="1" id="KW-0732">Signal</keyword>
<evidence type="ECO:0000313" key="3">
    <source>
        <dbReference type="Proteomes" id="UP000240912"/>
    </source>
</evidence>
<accession>A0A2T3HS78</accession>
<proteinExistence type="predicted"/>
<feature type="chain" id="PRO_5015580473" evidence="1">
    <location>
        <begin position="18"/>
        <end position="102"/>
    </location>
</feature>
<dbReference type="Proteomes" id="UP000240912">
    <property type="component" value="Unassembled WGS sequence"/>
</dbReference>
<keyword evidence="3" id="KW-1185">Reference proteome</keyword>
<gene>
    <name evidence="2" type="ORF">C7T94_03800</name>
</gene>
<comment type="caution">
    <text evidence="2">The sequence shown here is derived from an EMBL/GenBank/DDBJ whole genome shotgun (WGS) entry which is preliminary data.</text>
</comment>
<evidence type="ECO:0000256" key="1">
    <source>
        <dbReference type="SAM" id="SignalP"/>
    </source>
</evidence>
<organism evidence="2 3">
    <name type="scientific">Pedobacter yulinensis</name>
    <dbReference type="NCBI Taxonomy" id="2126353"/>
    <lineage>
        <taxon>Bacteria</taxon>
        <taxon>Pseudomonadati</taxon>
        <taxon>Bacteroidota</taxon>
        <taxon>Sphingobacteriia</taxon>
        <taxon>Sphingobacteriales</taxon>
        <taxon>Sphingobacteriaceae</taxon>
        <taxon>Pedobacter</taxon>
    </lineage>
</organism>